<dbReference type="EMBL" id="LATX01002015">
    <property type="protein sequence ID" value="KTB35130.1"/>
    <property type="molecule type" value="Genomic_DNA"/>
</dbReference>
<reference evidence="1 2" key="1">
    <citation type="submission" date="2015-12" db="EMBL/GenBank/DDBJ databases">
        <title>Draft genome sequence of Moniliophthora roreri, the causal agent of frosty pod rot of cacao.</title>
        <authorList>
            <person name="Aime M.C."/>
            <person name="Diaz-Valderrama J.R."/>
            <person name="Kijpornyongpan T."/>
            <person name="Phillips-Mora W."/>
        </authorList>
    </citation>
    <scope>NUCLEOTIDE SEQUENCE [LARGE SCALE GENOMIC DNA]</scope>
    <source>
        <strain evidence="1 2">MCA 2952</strain>
    </source>
</reference>
<gene>
    <name evidence="1" type="ORF">WG66_12294</name>
</gene>
<evidence type="ECO:0000313" key="2">
    <source>
        <dbReference type="Proteomes" id="UP000054988"/>
    </source>
</evidence>
<organism evidence="1 2">
    <name type="scientific">Moniliophthora roreri</name>
    <name type="common">Frosty pod rot fungus</name>
    <name type="synonym">Monilia roreri</name>
    <dbReference type="NCBI Taxonomy" id="221103"/>
    <lineage>
        <taxon>Eukaryota</taxon>
        <taxon>Fungi</taxon>
        <taxon>Dikarya</taxon>
        <taxon>Basidiomycota</taxon>
        <taxon>Agaricomycotina</taxon>
        <taxon>Agaricomycetes</taxon>
        <taxon>Agaricomycetidae</taxon>
        <taxon>Agaricales</taxon>
        <taxon>Marasmiineae</taxon>
        <taxon>Marasmiaceae</taxon>
        <taxon>Moniliophthora</taxon>
    </lineage>
</organism>
<comment type="caution">
    <text evidence="1">The sequence shown here is derived from an EMBL/GenBank/DDBJ whole genome shotgun (WGS) entry which is preliminary data.</text>
</comment>
<proteinExistence type="predicted"/>
<dbReference type="AlphaFoldDB" id="A0A0W0FFR5"/>
<name>A0A0W0FFR5_MONRR</name>
<accession>A0A0W0FFR5</accession>
<dbReference type="Proteomes" id="UP000054988">
    <property type="component" value="Unassembled WGS sequence"/>
</dbReference>
<sequence length="529" mass="61533">MSFKNSSGFSFKGKNSFNEVHGHQVNSTIRAGIVNLNAGQAVAKRTEHDEFQYVRRGHMVKVKVLHSEELSKWDWKWQNGELVGRYKSSAQRTIYTVEIIDRQSKFTAMIYEGKDAQDFWEKDFRLFSRTHNPQLFGINQSAIPVLIFHHELIPCAHFYTGSFWMHVYIQYLVQNMECRSDMLWMNTTSGVLFSGPNGPNIQFHGLFKNESIVVPSTIDMLKDDTSFSSKSTFLDDLFPRMAEDHRSKDADHPDWSSAMPHYLRRLWRNPPDHLPMDVIGGLRFDTVYSPSLEAVARWPREAASIWKWWKMHGLVDETELDGGLTRFKLDPVQGRRVYLGAYVDFERGWLSQSSRVFDALDVTEGKENFFAVCPPDLFLRSTQRPRTFSTLHNAEHPIEETLPTPIYLFVHSLPTTLSELVSWLERPCYFWSFDKTGQSRLSEEERERWGLPVLVPDTGVFNQVWLYSCPTHIYDALQDWQKARDFDPTTSDWAQSMGYLELEIVGTEDHFVLIEEALDEDLDWEVLDV</sequence>
<protein>
    <submittedName>
        <fullName evidence="1">Uncharacterized protein</fullName>
    </submittedName>
</protein>
<evidence type="ECO:0000313" key="1">
    <source>
        <dbReference type="EMBL" id="KTB35130.1"/>
    </source>
</evidence>